<dbReference type="InterPro" id="IPR004088">
    <property type="entry name" value="KH_dom_type_1"/>
</dbReference>
<evidence type="ECO:0000256" key="1">
    <source>
        <dbReference type="ARBA" id="ARBA00004123"/>
    </source>
</evidence>
<name>A0A9W5TBX2_BABOV</name>
<dbReference type="GO" id="GO:0003723">
    <property type="term" value="F:RNA binding"/>
    <property type="evidence" value="ECO:0007669"/>
    <property type="project" value="UniProtKB-KW"/>
</dbReference>
<evidence type="ECO:0000313" key="6">
    <source>
        <dbReference type="EMBL" id="GFE55120.1"/>
    </source>
</evidence>
<dbReference type="Gene3D" id="2.40.50.100">
    <property type="match status" value="1"/>
</dbReference>
<evidence type="ECO:0000256" key="3">
    <source>
        <dbReference type="ARBA" id="ARBA00022835"/>
    </source>
</evidence>
<evidence type="ECO:0000256" key="2">
    <source>
        <dbReference type="ARBA" id="ARBA00009155"/>
    </source>
</evidence>
<dbReference type="AlphaFoldDB" id="A0A9W5TBX2"/>
<dbReference type="GO" id="GO:0071035">
    <property type="term" value="P:nuclear polyadenylation-dependent rRNA catabolic process"/>
    <property type="evidence" value="ECO:0007669"/>
    <property type="project" value="TreeGrafter"/>
</dbReference>
<dbReference type="InterPro" id="IPR025721">
    <property type="entry name" value="Exosome_cplx_N_dom"/>
</dbReference>
<sequence length="283" mass="31457">MAEARVTLPGDIVNSQASSMLQGRGTYVDNGVLRASFLGTFKQVNQLGYVEPLHGKYFAQVGDVVVGVVQRIGGNCWYIDIGSSMKVQLSILQVNTEELATRRKLDEDVYEMRNLFDIGHVISCEVQRVSPNGTVMLQTRTSKYGRLDNGILVKIKPNLMLRQSKHMHELPSGISMILGCNGFIWLAPLSNQGDAATRSQVYHDICTFRRIILCLAGAGIQINYSLLCETFDFFKQTCVGKNSLTKEEAPQLLERFLSEKRAREDQLLTASELSQTNSSGNTL</sequence>
<keyword evidence="4" id="KW-0694">RNA-binding</keyword>
<accession>A0A9W5TBX2</accession>
<keyword evidence="7" id="KW-1185">Reference proteome</keyword>
<dbReference type="SUPFAM" id="SSF110324">
    <property type="entry name" value="Ribosomal L27 protein-like"/>
    <property type="match status" value="1"/>
</dbReference>
<dbReference type="PANTHER" id="PTHR21321">
    <property type="entry name" value="PNAS-3 RELATED"/>
    <property type="match status" value="1"/>
</dbReference>
<gene>
    <name evidence="6" type="ORF">BaOVIS_025240</name>
</gene>
<dbReference type="InterPro" id="IPR048565">
    <property type="entry name" value="S1_RRP4"/>
</dbReference>
<dbReference type="GO" id="GO:0000177">
    <property type="term" value="C:cytoplasmic exosome (RNase complex)"/>
    <property type="evidence" value="ECO:0007669"/>
    <property type="project" value="TreeGrafter"/>
</dbReference>
<dbReference type="SUPFAM" id="SSF54791">
    <property type="entry name" value="Eukaryotic type KH-domain (KH-domain type I)"/>
    <property type="match status" value="1"/>
</dbReference>
<proteinExistence type="inferred from homology"/>
<reference evidence="6" key="1">
    <citation type="submission" date="2019-12" db="EMBL/GenBank/DDBJ databases">
        <title>Genome sequence of Babesia ovis.</title>
        <authorList>
            <person name="Yamagishi J."/>
            <person name="Sevinc F."/>
            <person name="Xuan X."/>
        </authorList>
    </citation>
    <scope>NUCLEOTIDE SEQUENCE</scope>
    <source>
        <strain evidence="6">Selcuk</strain>
    </source>
</reference>
<comment type="similarity">
    <text evidence="2">Belongs to the RRP4 family.</text>
</comment>
<comment type="caution">
    <text evidence="6">The sequence shown here is derived from an EMBL/GenBank/DDBJ whole genome shotgun (WGS) entry which is preliminary data.</text>
</comment>
<dbReference type="GO" id="GO:0034475">
    <property type="term" value="P:U4 snRNA 3'-end processing"/>
    <property type="evidence" value="ECO:0007669"/>
    <property type="project" value="TreeGrafter"/>
</dbReference>
<keyword evidence="3" id="KW-0271">Exosome</keyword>
<dbReference type="OrthoDB" id="1650at2759"/>
<dbReference type="PROSITE" id="PS50126">
    <property type="entry name" value="S1"/>
    <property type="match status" value="1"/>
</dbReference>
<dbReference type="Pfam" id="PF14382">
    <property type="entry name" value="ECR1_N"/>
    <property type="match status" value="1"/>
</dbReference>
<feature type="domain" description="S1 motif" evidence="5">
    <location>
        <begin position="62"/>
        <end position="140"/>
    </location>
</feature>
<dbReference type="InterPro" id="IPR012340">
    <property type="entry name" value="NA-bd_OB-fold"/>
</dbReference>
<dbReference type="InterPro" id="IPR003029">
    <property type="entry name" value="S1_domain"/>
</dbReference>
<evidence type="ECO:0000259" key="5">
    <source>
        <dbReference type="PROSITE" id="PS50126"/>
    </source>
</evidence>
<dbReference type="Gene3D" id="2.40.50.140">
    <property type="entry name" value="Nucleic acid-binding proteins"/>
    <property type="match status" value="1"/>
</dbReference>
<evidence type="ECO:0000256" key="4">
    <source>
        <dbReference type="ARBA" id="ARBA00022884"/>
    </source>
</evidence>
<dbReference type="InterPro" id="IPR036612">
    <property type="entry name" value="KH_dom_type_1_sf"/>
</dbReference>
<protein>
    <submittedName>
        <fullName evidence="6">Exosome component 2</fullName>
    </submittedName>
</protein>
<dbReference type="Pfam" id="PF15985">
    <property type="entry name" value="KH_6"/>
    <property type="match status" value="1"/>
</dbReference>
<dbReference type="SUPFAM" id="SSF50249">
    <property type="entry name" value="Nucleic acid-binding proteins"/>
    <property type="match status" value="1"/>
</dbReference>
<evidence type="ECO:0000313" key="7">
    <source>
        <dbReference type="Proteomes" id="UP001057455"/>
    </source>
</evidence>
<dbReference type="CDD" id="cd22525">
    <property type="entry name" value="KH-I_Rrp4_eukar"/>
    <property type="match status" value="1"/>
</dbReference>
<dbReference type="GO" id="GO:0000467">
    <property type="term" value="P:exonucleolytic trimming to generate mature 3'-end of 5.8S rRNA from tricistronic rRNA transcript (SSU-rRNA, 5.8S rRNA, LSU-rRNA)"/>
    <property type="evidence" value="ECO:0007669"/>
    <property type="project" value="TreeGrafter"/>
</dbReference>
<comment type="subcellular location">
    <subcellularLocation>
        <location evidence="1">Nucleus</location>
    </subcellularLocation>
</comment>
<dbReference type="Pfam" id="PF21266">
    <property type="entry name" value="S1_RRP4"/>
    <property type="match status" value="1"/>
</dbReference>
<dbReference type="GO" id="GO:0071038">
    <property type="term" value="P:TRAMP-dependent tRNA surveillance pathway"/>
    <property type="evidence" value="ECO:0007669"/>
    <property type="project" value="TreeGrafter"/>
</dbReference>
<dbReference type="GO" id="GO:0071051">
    <property type="term" value="P:poly(A)-dependent snoRNA 3'-end processing"/>
    <property type="evidence" value="ECO:0007669"/>
    <property type="project" value="TreeGrafter"/>
</dbReference>
<dbReference type="PANTHER" id="PTHR21321:SF4">
    <property type="entry name" value="EXOSOME COMPLEX COMPONENT RRP4"/>
    <property type="match status" value="1"/>
</dbReference>
<dbReference type="GO" id="GO:0071034">
    <property type="term" value="P:CUT catabolic process"/>
    <property type="evidence" value="ECO:0007669"/>
    <property type="project" value="TreeGrafter"/>
</dbReference>
<organism evidence="6 7">
    <name type="scientific">Babesia ovis</name>
    <dbReference type="NCBI Taxonomy" id="5869"/>
    <lineage>
        <taxon>Eukaryota</taxon>
        <taxon>Sar</taxon>
        <taxon>Alveolata</taxon>
        <taxon>Apicomplexa</taxon>
        <taxon>Aconoidasida</taxon>
        <taxon>Piroplasmida</taxon>
        <taxon>Babesiidae</taxon>
        <taxon>Babesia</taxon>
    </lineage>
</organism>
<dbReference type="CDD" id="cd05789">
    <property type="entry name" value="S1_Rrp4"/>
    <property type="match status" value="1"/>
</dbReference>
<dbReference type="GO" id="GO:0000176">
    <property type="term" value="C:nuclear exosome (RNase complex)"/>
    <property type="evidence" value="ECO:0007669"/>
    <property type="project" value="TreeGrafter"/>
</dbReference>
<dbReference type="EMBL" id="BLIY01000017">
    <property type="protein sequence ID" value="GFE55120.1"/>
    <property type="molecule type" value="Genomic_DNA"/>
</dbReference>
<dbReference type="InterPro" id="IPR026699">
    <property type="entry name" value="Exosome_RNA_bind1/RRP40/RRP4"/>
</dbReference>
<dbReference type="Proteomes" id="UP001057455">
    <property type="component" value="Unassembled WGS sequence"/>
</dbReference>